<protein>
    <submittedName>
        <fullName evidence="1">Uncharacterized protein</fullName>
    </submittedName>
</protein>
<comment type="caution">
    <text evidence="1">The sequence shown here is derived from an EMBL/GenBank/DDBJ whole genome shotgun (WGS) entry which is preliminary data.</text>
</comment>
<dbReference type="Proteomes" id="UP000829196">
    <property type="component" value="Unassembled WGS sequence"/>
</dbReference>
<organism evidence="1 2">
    <name type="scientific">Dendrobium nobile</name>
    <name type="common">Orchid</name>
    <dbReference type="NCBI Taxonomy" id="94219"/>
    <lineage>
        <taxon>Eukaryota</taxon>
        <taxon>Viridiplantae</taxon>
        <taxon>Streptophyta</taxon>
        <taxon>Embryophyta</taxon>
        <taxon>Tracheophyta</taxon>
        <taxon>Spermatophyta</taxon>
        <taxon>Magnoliopsida</taxon>
        <taxon>Liliopsida</taxon>
        <taxon>Asparagales</taxon>
        <taxon>Orchidaceae</taxon>
        <taxon>Epidendroideae</taxon>
        <taxon>Malaxideae</taxon>
        <taxon>Dendrobiinae</taxon>
        <taxon>Dendrobium</taxon>
    </lineage>
</organism>
<accession>A0A8T3BCV6</accession>
<dbReference type="EMBL" id="JAGYWB010000009">
    <property type="protein sequence ID" value="KAI0510919.1"/>
    <property type="molecule type" value="Genomic_DNA"/>
</dbReference>
<proteinExistence type="predicted"/>
<reference evidence="1" key="1">
    <citation type="journal article" date="2022" name="Front. Genet.">
        <title>Chromosome-Scale Assembly of the Dendrobium nobile Genome Provides Insights Into the Molecular Mechanism of the Biosynthesis of the Medicinal Active Ingredient of Dendrobium.</title>
        <authorList>
            <person name="Xu Q."/>
            <person name="Niu S.-C."/>
            <person name="Li K.-L."/>
            <person name="Zheng P.-J."/>
            <person name="Zhang X.-J."/>
            <person name="Jia Y."/>
            <person name="Liu Y."/>
            <person name="Niu Y.-X."/>
            <person name="Yu L.-H."/>
            <person name="Chen D.-F."/>
            <person name="Zhang G.-Q."/>
        </authorList>
    </citation>
    <scope>NUCLEOTIDE SEQUENCE</scope>
    <source>
        <tissue evidence="1">Leaf</tissue>
    </source>
</reference>
<gene>
    <name evidence="1" type="ORF">KFK09_011530</name>
</gene>
<sequence>MSEPCSMMLTCMEEVERIHQECETNSRLYAGVFLDDINLYGRGQENPLRMRDLSEIVCRSFFSTMLTCVEEVESNPPVIDFALIGRGRTPLISRIKVEEWSIFRPLLSF</sequence>
<name>A0A8T3BCV6_DENNO</name>
<evidence type="ECO:0000313" key="2">
    <source>
        <dbReference type="Proteomes" id="UP000829196"/>
    </source>
</evidence>
<dbReference type="AlphaFoldDB" id="A0A8T3BCV6"/>
<dbReference type="OrthoDB" id="10632761at2759"/>
<evidence type="ECO:0000313" key="1">
    <source>
        <dbReference type="EMBL" id="KAI0510919.1"/>
    </source>
</evidence>
<keyword evidence="2" id="KW-1185">Reference proteome</keyword>